<gene>
    <name evidence="3" type="ORF">B0H16DRAFT_649863</name>
</gene>
<sequence length="528" mass="58725">MSLQTQIVIIGAGIAGLTMAIKLKKMGCSDFKIIETASEVGGTWRDNIYPGCSSDVPIHLYSLSSDLNPNWTHTHASQPDILQYWVQLTTKYGLHSNIIFDHKVVSAEWNGSGYDILTQTGDGTRVLLTAKILVSAVGRLGVPRFPNIPGVAEFRGVSFHSGHWDTSVSLAGKRVAVVGNGPSATQFVPVISQDLSVQITQYCRSPRWLAPPAFSQYSSAQRWLFRHSPRYLRAFRSFQFFWNELVYFAIFGSNVANYFVEQYLTTYMKRVAPPEYMDNVIPSGSALKVGCKRVVYDTNYLASSARPNLSLTWESIESIHDSGIVTKSGRTEFDVIIYSTGYIADDYFISIKGNAGQLVAEYYVAQRGPTAYLGTTLPGFANLFFISGGNTATGSSSVLLAIEIQAEYIIQLIQPILTGDISSLEVTIEATDAYNRHIQAKLAGFVWSKCSSWYRTGGNGKIYATFPGPMTLFWWWLRRPNWDHYTFNSAAGWKPQRAVLGPYSIVLLGCLTWVVVAVSYLWLQRRGL</sequence>
<keyword evidence="2" id="KW-0472">Membrane</keyword>
<dbReference type="InterPro" id="IPR051209">
    <property type="entry name" value="FAD-bind_Monooxygenase_sf"/>
</dbReference>
<accession>A0AAD7J6N5</accession>
<keyword evidence="4" id="KW-1185">Reference proteome</keyword>
<dbReference type="SUPFAM" id="SSF51905">
    <property type="entry name" value="FAD/NAD(P)-binding domain"/>
    <property type="match status" value="2"/>
</dbReference>
<feature type="transmembrane region" description="Helical" evidence="2">
    <location>
        <begin position="503"/>
        <end position="523"/>
    </location>
</feature>
<evidence type="ECO:0000256" key="2">
    <source>
        <dbReference type="SAM" id="Phobius"/>
    </source>
</evidence>
<evidence type="ECO:0000313" key="3">
    <source>
        <dbReference type="EMBL" id="KAJ7758295.1"/>
    </source>
</evidence>
<dbReference type="PANTHER" id="PTHR42877:SF4">
    <property type="entry name" value="FAD_NAD(P)-BINDING DOMAIN-CONTAINING PROTEIN-RELATED"/>
    <property type="match status" value="1"/>
</dbReference>
<keyword evidence="2" id="KW-1133">Transmembrane helix</keyword>
<dbReference type="InterPro" id="IPR036188">
    <property type="entry name" value="FAD/NAD-bd_sf"/>
</dbReference>
<comment type="caution">
    <text evidence="3">The sequence shown here is derived from an EMBL/GenBank/DDBJ whole genome shotgun (WGS) entry which is preliminary data.</text>
</comment>
<name>A0AAD7J6N5_9AGAR</name>
<protein>
    <submittedName>
        <fullName evidence="3">Uncharacterized protein</fullName>
    </submittedName>
</protein>
<dbReference type="Gene3D" id="3.50.50.60">
    <property type="entry name" value="FAD/NAD(P)-binding domain"/>
    <property type="match status" value="2"/>
</dbReference>
<feature type="transmembrane region" description="Helical" evidence="2">
    <location>
        <begin position="240"/>
        <end position="260"/>
    </location>
</feature>
<evidence type="ECO:0000313" key="4">
    <source>
        <dbReference type="Proteomes" id="UP001215598"/>
    </source>
</evidence>
<reference evidence="3" key="1">
    <citation type="submission" date="2023-03" db="EMBL/GenBank/DDBJ databases">
        <title>Massive genome expansion in bonnet fungi (Mycena s.s.) driven by repeated elements and novel gene families across ecological guilds.</title>
        <authorList>
            <consortium name="Lawrence Berkeley National Laboratory"/>
            <person name="Harder C.B."/>
            <person name="Miyauchi S."/>
            <person name="Viragh M."/>
            <person name="Kuo A."/>
            <person name="Thoen E."/>
            <person name="Andreopoulos B."/>
            <person name="Lu D."/>
            <person name="Skrede I."/>
            <person name="Drula E."/>
            <person name="Henrissat B."/>
            <person name="Morin E."/>
            <person name="Kohler A."/>
            <person name="Barry K."/>
            <person name="LaButti K."/>
            <person name="Morin E."/>
            <person name="Salamov A."/>
            <person name="Lipzen A."/>
            <person name="Mereny Z."/>
            <person name="Hegedus B."/>
            <person name="Baldrian P."/>
            <person name="Stursova M."/>
            <person name="Weitz H."/>
            <person name="Taylor A."/>
            <person name="Grigoriev I.V."/>
            <person name="Nagy L.G."/>
            <person name="Martin F."/>
            <person name="Kauserud H."/>
        </authorList>
    </citation>
    <scope>NUCLEOTIDE SEQUENCE</scope>
    <source>
        <strain evidence="3">CBHHK182m</strain>
    </source>
</reference>
<comment type="similarity">
    <text evidence="1">Belongs to the FAD-binding monooxygenase family.</text>
</comment>
<dbReference type="EMBL" id="JARKIB010000042">
    <property type="protein sequence ID" value="KAJ7758295.1"/>
    <property type="molecule type" value="Genomic_DNA"/>
</dbReference>
<dbReference type="AlphaFoldDB" id="A0AAD7J6N5"/>
<dbReference type="PRINTS" id="PR00368">
    <property type="entry name" value="FADPNR"/>
</dbReference>
<dbReference type="PRINTS" id="PR00469">
    <property type="entry name" value="PNDRDTASEII"/>
</dbReference>
<keyword evidence="2" id="KW-0812">Transmembrane</keyword>
<dbReference type="Pfam" id="PF13738">
    <property type="entry name" value="Pyr_redox_3"/>
    <property type="match status" value="1"/>
</dbReference>
<proteinExistence type="inferred from homology"/>
<organism evidence="3 4">
    <name type="scientific">Mycena metata</name>
    <dbReference type="NCBI Taxonomy" id="1033252"/>
    <lineage>
        <taxon>Eukaryota</taxon>
        <taxon>Fungi</taxon>
        <taxon>Dikarya</taxon>
        <taxon>Basidiomycota</taxon>
        <taxon>Agaricomycotina</taxon>
        <taxon>Agaricomycetes</taxon>
        <taxon>Agaricomycetidae</taxon>
        <taxon>Agaricales</taxon>
        <taxon>Marasmiineae</taxon>
        <taxon>Mycenaceae</taxon>
        <taxon>Mycena</taxon>
    </lineage>
</organism>
<dbReference type="PANTHER" id="PTHR42877">
    <property type="entry name" value="L-ORNITHINE N(5)-MONOOXYGENASE-RELATED"/>
    <property type="match status" value="1"/>
</dbReference>
<dbReference type="Proteomes" id="UP001215598">
    <property type="component" value="Unassembled WGS sequence"/>
</dbReference>
<evidence type="ECO:0000256" key="1">
    <source>
        <dbReference type="ARBA" id="ARBA00010139"/>
    </source>
</evidence>